<gene>
    <name evidence="2" type="ORF">L195_g058970</name>
</gene>
<reference evidence="2 3" key="2">
    <citation type="journal article" date="2017" name="Front. Plant Sci.">
        <title>Gene Classification and Mining of Molecular Markers Useful in Red Clover (Trifolium pratense) Breeding.</title>
        <authorList>
            <person name="Istvanek J."/>
            <person name="Dluhosova J."/>
            <person name="Dluhos P."/>
            <person name="Patkova L."/>
            <person name="Nedelnik J."/>
            <person name="Repkova J."/>
        </authorList>
    </citation>
    <scope>NUCLEOTIDE SEQUENCE [LARGE SCALE GENOMIC DNA]</scope>
    <source>
        <strain evidence="3">cv. Tatra</strain>
        <tissue evidence="2">Young leaves</tissue>
    </source>
</reference>
<evidence type="ECO:0000313" key="3">
    <source>
        <dbReference type="Proteomes" id="UP000236291"/>
    </source>
</evidence>
<sequence>MTEFESDDSSTNIDMLNIPLGNDSSVTLSDEVGVSDKMSEGTNVSSAVTRETAAGDAITNDSHEVDIHVREGTDGDPTIEHLGKGQRTKIPSTRLRGYVRNTICKLSPPPSSSSLSQAS</sequence>
<dbReference type="AlphaFoldDB" id="A0A2K3JVB1"/>
<accession>A0A2K3JVB1</accession>
<reference evidence="2 3" key="1">
    <citation type="journal article" date="2014" name="Am. J. Bot.">
        <title>Genome assembly and annotation for red clover (Trifolium pratense; Fabaceae).</title>
        <authorList>
            <person name="Istvanek J."/>
            <person name="Jaros M."/>
            <person name="Krenek A."/>
            <person name="Repkova J."/>
        </authorList>
    </citation>
    <scope>NUCLEOTIDE SEQUENCE [LARGE SCALE GENOMIC DNA]</scope>
    <source>
        <strain evidence="3">cv. Tatra</strain>
        <tissue evidence="2">Young leaves</tissue>
    </source>
</reference>
<feature type="region of interest" description="Disordered" evidence="1">
    <location>
        <begin position="1"/>
        <end position="94"/>
    </location>
</feature>
<comment type="caution">
    <text evidence="2">The sequence shown here is derived from an EMBL/GenBank/DDBJ whole genome shotgun (WGS) entry which is preliminary data.</text>
</comment>
<feature type="compositionally biased region" description="Basic and acidic residues" evidence="1">
    <location>
        <begin position="61"/>
        <end position="83"/>
    </location>
</feature>
<feature type="compositionally biased region" description="Polar residues" evidence="1">
    <location>
        <begin position="40"/>
        <end position="49"/>
    </location>
</feature>
<protein>
    <submittedName>
        <fullName evidence="2">Uncharacterized protein</fullName>
    </submittedName>
</protein>
<name>A0A2K3JVB1_TRIPR</name>
<dbReference type="EMBL" id="ASHM01125794">
    <property type="protein sequence ID" value="PNX57993.1"/>
    <property type="molecule type" value="Genomic_DNA"/>
</dbReference>
<feature type="non-terminal residue" evidence="2">
    <location>
        <position position="119"/>
    </location>
</feature>
<organism evidence="2 3">
    <name type="scientific">Trifolium pratense</name>
    <name type="common">Red clover</name>
    <dbReference type="NCBI Taxonomy" id="57577"/>
    <lineage>
        <taxon>Eukaryota</taxon>
        <taxon>Viridiplantae</taxon>
        <taxon>Streptophyta</taxon>
        <taxon>Embryophyta</taxon>
        <taxon>Tracheophyta</taxon>
        <taxon>Spermatophyta</taxon>
        <taxon>Magnoliopsida</taxon>
        <taxon>eudicotyledons</taxon>
        <taxon>Gunneridae</taxon>
        <taxon>Pentapetalae</taxon>
        <taxon>rosids</taxon>
        <taxon>fabids</taxon>
        <taxon>Fabales</taxon>
        <taxon>Fabaceae</taxon>
        <taxon>Papilionoideae</taxon>
        <taxon>50 kb inversion clade</taxon>
        <taxon>NPAAA clade</taxon>
        <taxon>Hologalegina</taxon>
        <taxon>IRL clade</taxon>
        <taxon>Trifolieae</taxon>
        <taxon>Trifolium</taxon>
    </lineage>
</organism>
<evidence type="ECO:0000313" key="2">
    <source>
        <dbReference type="EMBL" id="PNX57993.1"/>
    </source>
</evidence>
<proteinExistence type="predicted"/>
<dbReference type="Proteomes" id="UP000236291">
    <property type="component" value="Unassembled WGS sequence"/>
</dbReference>
<evidence type="ECO:0000256" key="1">
    <source>
        <dbReference type="SAM" id="MobiDB-lite"/>
    </source>
</evidence>